<dbReference type="PANTHER" id="PTHR31694">
    <property type="entry name" value="DESICCATION-LIKE PROTEIN"/>
    <property type="match status" value="1"/>
</dbReference>
<name>A0A7M4DIC2_9MICO</name>
<accession>A0A7M4DIC2</accession>
<dbReference type="InterPro" id="IPR052965">
    <property type="entry name" value="Pigment-catalase-like"/>
</dbReference>
<evidence type="ECO:0008006" key="3">
    <source>
        <dbReference type="Google" id="ProtNLM"/>
    </source>
</evidence>
<dbReference type="CDD" id="cd00657">
    <property type="entry name" value="Ferritin_like"/>
    <property type="match status" value="1"/>
</dbReference>
<dbReference type="SUPFAM" id="SSF47240">
    <property type="entry name" value="Ferritin-like"/>
    <property type="match status" value="1"/>
</dbReference>
<dbReference type="AlphaFoldDB" id="A0A7M4DIC2"/>
<dbReference type="InterPro" id="IPR009078">
    <property type="entry name" value="Ferritin-like_SF"/>
</dbReference>
<proteinExistence type="predicted"/>
<reference evidence="1 2" key="1">
    <citation type="submission" date="2019-11" db="EMBL/GenBank/DDBJ databases">
        <authorList>
            <person name="Criscuolo A."/>
        </authorList>
    </citation>
    <scope>NUCLEOTIDE SEQUENCE [LARGE SCALE GENOMIC DNA]</scope>
    <source>
        <strain evidence="1">CIP111667</strain>
    </source>
</reference>
<sequence>MHDTNDPIGADPGRAARVRRSRQMFGGEPVLQFQAESTRRTFIAGAALVGVGATFVAFNRNDPVAFADTTGDIDILNYALTLEYLEADFYTQGIAGNVLTDERELELVSPIRDHEQAHVDGITQLITDLGGTPVESPTFMFPDGTFTDRDMFLETASMFEELGVQAYHGQVALISDAEILGTAAAIAGVESRHAAVVAHLMGGNPFPAPFEANLPMEDVLAAAGQFIEG</sequence>
<organism evidence="1 2">
    <name type="scientific">Occultella aeris</name>
    <dbReference type="NCBI Taxonomy" id="2761496"/>
    <lineage>
        <taxon>Bacteria</taxon>
        <taxon>Bacillati</taxon>
        <taxon>Actinomycetota</taxon>
        <taxon>Actinomycetes</taxon>
        <taxon>Micrococcales</taxon>
        <taxon>Ruaniaceae</taxon>
        <taxon>Occultella</taxon>
    </lineage>
</organism>
<dbReference type="PROSITE" id="PS51318">
    <property type="entry name" value="TAT"/>
    <property type="match status" value="1"/>
</dbReference>
<dbReference type="PANTHER" id="PTHR31694:SF26">
    <property type="entry name" value="OS05G0151100 PROTEIN"/>
    <property type="match status" value="1"/>
</dbReference>
<keyword evidence="2" id="KW-1185">Reference proteome</keyword>
<dbReference type="InterPro" id="IPR006311">
    <property type="entry name" value="TAT_signal"/>
</dbReference>
<comment type="caution">
    <text evidence="1">The sequence shown here is derived from an EMBL/GenBank/DDBJ whole genome shotgun (WGS) entry which is preliminary data.</text>
</comment>
<evidence type="ECO:0000313" key="1">
    <source>
        <dbReference type="EMBL" id="VZO36694.1"/>
    </source>
</evidence>
<dbReference type="Pfam" id="PF13668">
    <property type="entry name" value="Ferritin_2"/>
    <property type="match status" value="1"/>
</dbReference>
<protein>
    <recommendedName>
        <fullName evidence="3">Ferritin-like domain-containing protein</fullName>
    </recommendedName>
</protein>
<evidence type="ECO:0000313" key="2">
    <source>
        <dbReference type="Proteomes" id="UP000419743"/>
    </source>
</evidence>
<dbReference type="Gene3D" id="1.20.1260.10">
    <property type="match status" value="1"/>
</dbReference>
<dbReference type="InterPro" id="IPR012347">
    <property type="entry name" value="Ferritin-like"/>
</dbReference>
<dbReference type="EMBL" id="CACRYJ010000025">
    <property type="protein sequence ID" value="VZO36694.1"/>
    <property type="molecule type" value="Genomic_DNA"/>
</dbReference>
<dbReference type="RefSeq" id="WP_156740677.1">
    <property type="nucleotide sequence ID" value="NZ_CACRYJ010000025.1"/>
</dbReference>
<gene>
    <name evidence="1" type="ORF">HALOF300_01873</name>
</gene>
<dbReference type="Proteomes" id="UP000419743">
    <property type="component" value="Unassembled WGS sequence"/>
</dbReference>